<feature type="compositionally biased region" description="Basic residues" evidence="23">
    <location>
        <begin position="137"/>
        <end position="147"/>
    </location>
</feature>
<dbReference type="GO" id="GO:0035556">
    <property type="term" value="P:intracellular signal transduction"/>
    <property type="evidence" value="ECO:0007669"/>
    <property type="project" value="InterPro"/>
</dbReference>
<keyword evidence="10" id="KW-0732">Signal</keyword>
<evidence type="ECO:0000259" key="24">
    <source>
        <dbReference type="PROSITE" id="PS50125"/>
    </source>
</evidence>
<evidence type="ECO:0000256" key="8">
    <source>
        <dbReference type="ARBA" id="ARBA00022692"/>
    </source>
</evidence>
<dbReference type="GO" id="GO:0005524">
    <property type="term" value="F:ATP binding"/>
    <property type="evidence" value="ECO:0007669"/>
    <property type="project" value="UniProtKB-KW"/>
</dbReference>
<dbReference type="GO" id="GO:0004016">
    <property type="term" value="F:adenylate cyclase activity"/>
    <property type="evidence" value="ECO:0007669"/>
    <property type="project" value="UniProtKB-EC"/>
</dbReference>
<dbReference type="PROSITE" id="PS51450">
    <property type="entry name" value="LRR"/>
    <property type="match status" value="4"/>
</dbReference>
<organism evidence="27 28">
    <name type="scientific">Zygotorulaspora mrakii</name>
    <name type="common">Zygosaccharomyces mrakii</name>
    <dbReference type="NCBI Taxonomy" id="42260"/>
    <lineage>
        <taxon>Eukaryota</taxon>
        <taxon>Fungi</taxon>
        <taxon>Dikarya</taxon>
        <taxon>Ascomycota</taxon>
        <taxon>Saccharomycotina</taxon>
        <taxon>Saccharomycetes</taxon>
        <taxon>Saccharomycetales</taxon>
        <taxon>Saccharomycetaceae</taxon>
        <taxon>Zygotorulaspora</taxon>
    </lineage>
</organism>
<comment type="function">
    <text evidence="2">Plays essential roles in regulation of cellular metabolism by catalyzing the synthesis of a second messenger, cAMP.</text>
</comment>
<dbReference type="InterPro" id="IPR001932">
    <property type="entry name" value="PPM-type_phosphatase-like_dom"/>
</dbReference>
<dbReference type="OrthoDB" id="2021138at2759"/>
<dbReference type="SMART" id="SM00332">
    <property type="entry name" value="PP2Cc"/>
    <property type="match status" value="1"/>
</dbReference>
<keyword evidence="8" id="KW-0812">Transmembrane</keyword>
<feature type="compositionally biased region" description="Low complexity" evidence="23">
    <location>
        <begin position="249"/>
        <end position="258"/>
    </location>
</feature>
<feature type="compositionally biased region" description="Low complexity" evidence="23">
    <location>
        <begin position="584"/>
        <end position="599"/>
    </location>
</feature>
<evidence type="ECO:0000256" key="11">
    <source>
        <dbReference type="ARBA" id="ARBA00022737"/>
    </source>
</evidence>
<feature type="compositionally biased region" description="Polar residues" evidence="23">
    <location>
        <begin position="345"/>
        <end position="355"/>
    </location>
</feature>
<evidence type="ECO:0000256" key="7">
    <source>
        <dbReference type="ARBA" id="ARBA00022614"/>
    </source>
</evidence>
<protein>
    <recommendedName>
        <fullName evidence="6">Adenylate cyclase</fullName>
        <ecNumber evidence="5">4.6.1.1</ecNumber>
    </recommendedName>
    <alternativeName>
        <fullName evidence="21">ATP pyrophosphate-lyase</fullName>
    </alternativeName>
    <alternativeName>
        <fullName evidence="22">Adenylyl cyclase</fullName>
    </alternativeName>
</protein>
<dbReference type="CDD" id="cd00143">
    <property type="entry name" value="PP2Cc"/>
    <property type="match status" value="1"/>
</dbReference>
<feature type="compositionally biased region" description="Basic and acidic residues" evidence="23">
    <location>
        <begin position="431"/>
        <end position="455"/>
    </location>
</feature>
<dbReference type="Gene3D" id="3.30.70.1230">
    <property type="entry name" value="Nucleotide cyclase"/>
    <property type="match status" value="1"/>
</dbReference>
<dbReference type="SMART" id="SM00365">
    <property type="entry name" value="LRR_SD22"/>
    <property type="match status" value="9"/>
</dbReference>
<feature type="compositionally biased region" description="Polar residues" evidence="23">
    <location>
        <begin position="46"/>
        <end position="78"/>
    </location>
</feature>
<dbReference type="Pfam" id="PF00481">
    <property type="entry name" value="PP2C"/>
    <property type="match status" value="1"/>
</dbReference>
<evidence type="ECO:0000256" key="14">
    <source>
        <dbReference type="ARBA" id="ARBA00022842"/>
    </source>
</evidence>
<dbReference type="GO" id="GO:0016020">
    <property type="term" value="C:membrane"/>
    <property type="evidence" value="ECO:0007669"/>
    <property type="project" value="UniProtKB-SubCell"/>
</dbReference>
<evidence type="ECO:0000256" key="4">
    <source>
        <dbReference type="ARBA" id="ARBA00005381"/>
    </source>
</evidence>
<dbReference type="KEGG" id="zmk:HG535_0A05370"/>
<feature type="region of interest" description="Disordered" evidence="23">
    <location>
        <begin position="582"/>
        <end position="750"/>
    </location>
</feature>
<dbReference type="InterPro" id="IPR032675">
    <property type="entry name" value="LRR_dom_sf"/>
</dbReference>
<dbReference type="SMART" id="SM00364">
    <property type="entry name" value="LRR_BAC"/>
    <property type="match status" value="7"/>
</dbReference>
<dbReference type="InterPro" id="IPR036457">
    <property type="entry name" value="PPM-type-like_dom_sf"/>
</dbReference>
<keyword evidence="14" id="KW-0460">Magnesium</keyword>
<feature type="domain" description="Guanylate cyclase" evidence="24">
    <location>
        <begin position="1780"/>
        <end position="1917"/>
    </location>
</feature>
<keyword evidence="28" id="KW-1185">Reference proteome</keyword>
<dbReference type="Proteomes" id="UP000509704">
    <property type="component" value="Chromosome 1"/>
</dbReference>
<dbReference type="InterPro" id="IPR029787">
    <property type="entry name" value="Nucleotide_cyclase"/>
</dbReference>
<keyword evidence="15" id="KW-1133">Transmembrane helix</keyword>
<keyword evidence="16" id="KW-0115">cAMP biosynthesis</keyword>
<comment type="similarity">
    <text evidence="4">Belongs to the adenylyl cyclase class-3 family.</text>
</comment>
<dbReference type="InterPro" id="IPR000159">
    <property type="entry name" value="RA_dom"/>
</dbReference>
<dbReference type="Pfam" id="PF23010">
    <property type="entry name" value="RA_3"/>
    <property type="match status" value="1"/>
</dbReference>
<feature type="compositionally biased region" description="Polar residues" evidence="23">
    <location>
        <begin position="478"/>
        <end position="503"/>
    </location>
</feature>
<evidence type="ECO:0000256" key="3">
    <source>
        <dbReference type="ARBA" id="ARBA00004167"/>
    </source>
</evidence>
<evidence type="ECO:0000256" key="2">
    <source>
        <dbReference type="ARBA" id="ARBA00003896"/>
    </source>
</evidence>
<keyword evidence="20" id="KW-0456">Lyase</keyword>
<keyword evidence="12" id="KW-0547">Nucleotide-binding</keyword>
<evidence type="ECO:0000256" key="17">
    <source>
        <dbReference type="ARBA" id="ARBA00023136"/>
    </source>
</evidence>
<dbReference type="GeneID" id="59234232"/>
<feature type="compositionally biased region" description="Basic residues" evidence="23">
    <location>
        <begin position="169"/>
        <end position="189"/>
    </location>
</feature>
<evidence type="ECO:0000256" key="1">
    <source>
        <dbReference type="ARBA" id="ARBA00001946"/>
    </source>
</evidence>
<keyword evidence="11" id="KW-0677">Repeat</keyword>
<evidence type="ECO:0000256" key="6">
    <source>
        <dbReference type="ARBA" id="ARBA00021420"/>
    </source>
</evidence>
<evidence type="ECO:0000256" key="22">
    <source>
        <dbReference type="ARBA" id="ARBA00032637"/>
    </source>
</evidence>
<feature type="region of interest" description="Disordered" evidence="23">
    <location>
        <begin position="412"/>
        <end position="503"/>
    </location>
</feature>
<dbReference type="Gene3D" id="3.80.10.10">
    <property type="entry name" value="Ribonuclease Inhibitor"/>
    <property type="match status" value="4"/>
</dbReference>
<evidence type="ECO:0000256" key="12">
    <source>
        <dbReference type="ARBA" id="ARBA00022741"/>
    </source>
</evidence>
<evidence type="ECO:0000259" key="26">
    <source>
        <dbReference type="PROSITE" id="PS51746"/>
    </source>
</evidence>
<dbReference type="Pfam" id="PF13855">
    <property type="entry name" value="LRR_8"/>
    <property type="match status" value="3"/>
</dbReference>
<feature type="region of interest" description="Disordered" evidence="23">
    <location>
        <begin position="1"/>
        <end position="384"/>
    </location>
</feature>
<dbReference type="PROSITE" id="PS50125">
    <property type="entry name" value="GUANYLATE_CYCLASE_2"/>
    <property type="match status" value="1"/>
</dbReference>
<feature type="compositionally biased region" description="Basic and acidic residues" evidence="23">
    <location>
        <begin position="1"/>
        <end position="27"/>
    </location>
</feature>
<feature type="compositionally biased region" description="Polar residues" evidence="23">
    <location>
        <begin position="299"/>
        <end position="334"/>
    </location>
</feature>
<feature type="compositionally biased region" description="Low complexity" evidence="23">
    <location>
        <begin position="93"/>
        <end position="102"/>
    </location>
</feature>
<evidence type="ECO:0000256" key="16">
    <source>
        <dbReference type="ARBA" id="ARBA00022998"/>
    </source>
</evidence>
<dbReference type="InterPro" id="IPR001054">
    <property type="entry name" value="A/G_cyclase"/>
</dbReference>
<dbReference type="PANTHER" id="PTHR27000">
    <property type="entry name" value="LEUCINE-RICH REPEAT RECEPTOR-LIKE PROTEIN KINASE FAMILY PROTEIN-RELATED"/>
    <property type="match status" value="1"/>
</dbReference>
<evidence type="ECO:0000256" key="21">
    <source>
        <dbReference type="ARBA" id="ARBA00032597"/>
    </source>
</evidence>
<keyword evidence="17" id="KW-0472">Membrane</keyword>
<dbReference type="FunFam" id="3.30.70.1230:FF:000084">
    <property type="entry name" value="Adenylate cyclase"/>
    <property type="match status" value="1"/>
</dbReference>
<feature type="region of interest" description="Disordered" evidence="23">
    <location>
        <begin position="527"/>
        <end position="552"/>
    </location>
</feature>
<dbReference type="InterPro" id="IPR001611">
    <property type="entry name" value="Leu-rich_rpt"/>
</dbReference>
<feature type="compositionally biased region" description="Low complexity" evidence="23">
    <location>
        <begin position="368"/>
        <end position="384"/>
    </location>
</feature>
<feature type="compositionally biased region" description="Polar residues" evidence="23">
    <location>
        <begin position="709"/>
        <end position="750"/>
    </location>
</feature>
<accession>A0A7H9AWC3</accession>
<evidence type="ECO:0000256" key="10">
    <source>
        <dbReference type="ARBA" id="ARBA00022729"/>
    </source>
</evidence>
<evidence type="ECO:0000313" key="27">
    <source>
        <dbReference type="EMBL" id="QLG70596.1"/>
    </source>
</evidence>
<gene>
    <name evidence="27" type="ORF">HG535_0A05370</name>
</gene>
<feature type="domain" description="Ras-associating" evidence="25">
    <location>
        <begin position="789"/>
        <end position="868"/>
    </location>
</feature>
<evidence type="ECO:0000256" key="19">
    <source>
        <dbReference type="ARBA" id="ARBA00023180"/>
    </source>
</evidence>
<dbReference type="SUPFAM" id="SSF52058">
    <property type="entry name" value="L domain-like"/>
    <property type="match status" value="2"/>
</dbReference>
<feature type="domain" description="PPM-type phosphatase" evidence="26">
    <location>
        <begin position="1470"/>
        <end position="1736"/>
    </location>
</feature>
<comment type="cofactor">
    <cofactor evidence="1">
        <name>Mg(2+)</name>
        <dbReference type="ChEBI" id="CHEBI:18420"/>
    </cofactor>
</comment>
<feature type="compositionally biased region" description="Polar residues" evidence="23">
    <location>
        <begin position="527"/>
        <end position="537"/>
    </location>
</feature>
<dbReference type="SUPFAM" id="SSF81606">
    <property type="entry name" value="PP2C-like"/>
    <property type="match status" value="1"/>
</dbReference>
<dbReference type="RefSeq" id="XP_037142324.1">
    <property type="nucleotide sequence ID" value="XM_037286429.1"/>
</dbReference>
<dbReference type="EC" id="4.6.1.1" evidence="5"/>
<keyword evidence="19" id="KW-0325">Glycoprotein</keyword>
<dbReference type="Pfam" id="PF00211">
    <property type="entry name" value="Guanylate_cyc"/>
    <property type="match status" value="1"/>
</dbReference>
<dbReference type="CDD" id="cd07302">
    <property type="entry name" value="CHD"/>
    <property type="match status" value="1"/>
</dbReference>
<dbReference type="InterPro" id="IPR048580">
    <property type="entry name" value="CYAA_C"/>
</dbReference>
<dbReference type="PROSITE" id="PS50200">
    <property type="entry name" value="RA"/>
    <property type="match status" value="1"/>
</dbReference>
<dbReference type="EMBL" id="CP058604">
    <property type="protein sequence ID" value="QLG70596.1"/>
    <property type="molecule type" value="Genomic_DNA"/>
</dbReference>
<evidence type="ECO:0000256" key="20">
    <source>
        <dbReference type="ARBA" id="ARBA00023239"/>
    </source>
</evidence>
<keyword evidence="13" id="KW-0067">ATP-binding</keyword>
<dbReference type="Pfam" id="PF21187">
    <property type="entry name" value="CYAA_C"/>
    <property type="match status" value="1"/>
</dbReference>
<dbReference type="InterPro" id="IPR055071">
    <property type="entry name" value="RA_PHLPP-like"/>
</dbReference>
<evidence type="ECO:0000256" key="9">
    <source>
        <dbReference type="ARBA" id="ARBA00022723"/>
    </source>
</evidence>
<evidence type="ECO:0000259" key="25">
    <source>
        <dbReference type="PROSITE" id="PS50200"/>
    </source>
</evidence>
<dbReference type="PROSITE" id="PS51746">
    <property type="entry name" value="PPM_2"/>
    <property type="match status" value="1"/>
</dbReference>
<reference evidence="27 28" key="1">
    <citation type="submission" date="2020-07" db="EMBL/GenBank/DDBJ databases">
        <title>The yeast mating-type switching endonuclease HO is a domesticated member of an unorthodox homing genetic element family.</title>
        <authorList>
            <person name="Coughlan A.Y."/>
            <person name="Lombardi L."/>
            <person name="Braun-Galleani S."/>
            <person name="Martos A.R."/>
            <person name="Galeote V."/>
            <person name="Bigey F."/>
            <person name="Dequin S."/>
            <person name="Byrne K.P."/>
            <person name="Wolfe K.H."/>
        </authorList>
    </citation>
    <scope>NUCLEOTIDE SEQUENCE [LARGE SCALE GENOMIC DNA]</scope>
    <source>
        <strain evidence="27 28">NRRL Y-6702</strain>
    </source>
</reference>
<dbReference type="GO" id="GO:0006171">
    <property type="term" value="P:cAMP biosynthetic process"/>
    <property type="evidence" value="ECO:0007669"/>
    <property type="project" value="UniProtKB-KW"/>
</dbReference>
<dbReference type="Gene3D" id="3.60.40.10">
    <property type="entry name" value="PPM-type phosphatase domain"/>
    <property type="match status" value="1"/>
</dbReference>
<dbReference type="SMART" id="SM00369">
    <property type="entry name" value="LRR_TYP"/>
    <property type="match status" value="14"/>
</dbReference>
<evidence type="ECO:0000256" key="15">
    <source>
        <dbReference type="ARBA" id="ARBA00022989"/>
    </source>
</evidence>
<feature type="compositionally biased region" description="Low complexity" evidence="23">
    <location>
        <begin position="267"/>
        <end position="298"/>
    </location>
</feature>
<proteinExistence type="inferred from homology"/>
<feature type="compositionally biased region" description="Basic residues" evidence="23">
    <location>
        <begin position="631"/>
        <end position="643"/>
    </location>
</feature>
<keyword evidence="7" id="KW-0433">Leucine-rich repeat</keyword>
<dbReference type="SMART" id="SM00314">
    <property type="entry name" value="RA"/>
    <property type="match status" value="1"/>
</dbReference>
<dbReference type="PANTHER" id="PTHR27000:SF775">
    <property type="entry name" value="PLANT INTRACELLULAR RAS-GROUP-RELATED LRR PROTEIN 3"/>
    <property type="match status" value="1"/>
</dbReference>
<sequence>MQKDADTYDEQVHDESPMFKRHYELRSRNRSSSNVSQRSKDHVSGKNETVAGSMSDTHNETNQLPKLSKSSSNTTKGTEPQIRRGPVILRRTLSSLSIGSSSKPGNVDNRSYQDNIDEDPNDELPGLKHTSSYHSFTSKHRHHKQLKQMRDTSDSQNHNPSHPPSHTQNHSHNHKHNHNYNHNHNHNHNHNQNYSHSRDHEYNSSSPVSSSSQVNDYVQSEKNSKGAAAPSRKQSFAEALLKKFGGPGSHSNSTASSSHINRKKSVNTSNSNNSSSNNGDNNNKATSNNDDNNATDNNYGSTNNSNKYSHSTQTSENDHGYSSVNDGNGSNTSRSNDRLKGSISGDKTPNETSDIQNHHHPNYDRNHLIPPSLSSRRSSKDSISAQHIIESVPHSLRRKVSTLVHGFGHDLDNNHLDNHYPIRKIGTFPDGSDKGKHSDNSDRSDRLDMRPDVVRHHTSHFVTSSNSTLNSPKKDANTPGSKLNTNASHGQLSSSDSEFNPVNDSSNISTFQLDTNLENLSDITKLSNNSRRGSLTGTRMKFSPDINENESNIKTGDQFEAQNLSSSNVSDSDLDLKGKKKYYSNKSGTSKNSSYTKGSQQWVAPESWDVESDVEKPRVKRNIHGELMTGRSRRQVHQMKRGRTPQGEMSALSNDSQIEPPSQISRSLNDSDGFKALMDSESQDTDRFSSGTATSSDTESMESDSRTSATSPKPSHTVSSLNKIIGNSTECQNQSSQNKVNDQNDNNISLDSEGHVLSKEISADDEKHDRVEYELERYYKDFSDLDPKRHYAIRIFNTDDTFTTLSCTPTTTVRDIIPALKRKFNITSQGSYQLSLKVGKLSKILRPLAKPIIIERKLLLLNGYKKSDPLHIMGIEDLSFVFKFLFHPVAPSHLTAEQEQRLMRSDFIHVDLRAMDLTTPPIIFYQHTSEIESLDVSNNADIFLPLEFIESAIKLSSLRMVNIRASRFPSNVTEVYKLVSLELQRNFIRKVPSSISNLKNLTILNLQCNELDKLPKGFGQLGSLQLLDLSSNRFVHYPEVINSCTNLLQVNLSNNKIYTLPASVNKLKKLAKMNLSHNKLTSIADLSDMKNLRTLNLKHNRITTIKTSATNLQNLFLTDNRISDFDDNLPKLRTLEIQENPMTSISYKEFYPMSMTSLSLSKAKLSSVPRELFVKLSCLEKLDLSENNLTQMPDEISLLSKLVYLSVARNKLESLPAEFPHLKSLKSLDLHSNNIRDFMGGMEDIELTYLNISSNMFGNSILSAPFSQNISSTSKLAKTLLFFLAADNQFDDQMWPLFNCFTNLKILNLSYNNFQDISNLKLDNLTELFFSGNNLSTLSGDIVLKWKYLKTLMLNGNNLLSLPAELSQLKHLTVFDVGSNNLKYNISNYHYDWNWRDNKDLKYLNLSGNRRFDIKSSINHEIDADLSDLTVLHNLKILGLMDVTLNAAKVPDENINFRMRTTGSMINGMRYGVADTLGKRDFVSSRDVTFERFRGKDDECLICLHDGKNQNASYGHNISRLVRDIYDKILIRQLEKYEDTDDGVKKALRFSFLQLNKEVNSMLSSVDNGNDVANLTSADLLSGSCSTAVYIKGNKMFTANIGDCMAILSKNNGDFQKLTKLHAPYKRVEYERIRISGGCVNDDKLDGVVDVSRAVGFYDLLPHIHASPDISLVSLTKADEMLIVATHMLWKYMDYETACDIAREHNSEPMLAAEAMKDHAIAYGCSENLTILCLSLFKNADQQNRFNLNKNALMTRRSTFEDATLRRLQPEILPPTGNLAIVFTDIKNSTFLWELFPNAMRTAIKTHNDVMRRLLRIYGGYEVKTEGDAFMVAFPTPISSLVWCMSVQLKLLSAQWPEEITSIQDGCVILDKNGNKIYQGLSVRMGIHWGCPVPELDLVTQRMDYLGPMVNKAARVEGVADGGQITLSSDFCSEFNKIMKLHERVVKDKESLKDVYGEEFVGELIEKEIAMLESIGWVFFNHGEQKLKGLETKELLTIAYPKSLASRHHFVTEDEQTRLLNEDCLVRLRSSARKLESIVSAVSGGYIDVEDRVKGNKSYSVDDVVKNNIGLVTSEKELYAFFDHLVTRVEAYAALIKLRQVVGGGLDCYRVSDSGPAQKSIAELLEDVLARMEK</sequence>
<comment type="subcellular location">
    <subcellularLocation>
        <location evidence="3">Membrane</location>
        <topology evidence="3">Single-pass membrane protein</topology>
    </subcellularLocation>
</comment>
<evidence type="ECO:0000256" key="23">
    <source>
        <dbReference type="SAM" id="MobiDB-lite"/>
    </source>
</evidence>
<dbReference type="GO" id="GO:0046872">
    <property type="term" value="F:metal ion binding"/>
    <property type="evidence" value="ECO:0007669"/>
    <property type="project" value="UniProtKB-KW"/>
</dbReference>
<feature type="compositionally biased region" description="Polar residues" evidence="23">
    <location>
        <begin position="460"/>
        <end position="471"/>
    </location>
</feature>
<name>A0A7H9AWC3_ZYGMR</name>
<evidence type="ECO:0000256" key="13">
    <source>
        <dbReference type="ARBA" id="ARBA00022840"/>
    </source>
</evidence>
<keyword evidence="9" id="KW-0479">Metal-binding</keyword>
<dbReference type="InterPro" id="IPR003591">
    <property type="entry name" value="Leu-rich_rpt_typical-subtyp"/>
</dbReference>
<evidence type="ECO:0000256" key="5">
    <source>
        <dbReference type="ARBA" id="ARBA00012201"/>
    </source>
</evidence>
<feature type="compositionally biased region" description="Polar residues" evidence="23">
    <location>
        <begin position="154"/>
        <end position="167"/>
    </location>
</feature>
<keyword evidence="18" id="KW-0675">Receptor</keyword>
<evidence type="ECO:0000313" key="28">
    <source>
        <dbReference type="Proteomes" id="UP000509704"/>
    </source>
</evidence>
<feature type="compositionally biased region" description="Polar residues" evidence="23">
    <location>
        <begin position="651"/>
        <end position="670"/>
    </location>
</feature>
<evidence type="ECO:0000256" key="18">
    <source>
        <dbReference type="ARBA" id="ARBA00023170"/>
    </source>
</evidence>
<dbReference type="CDD" id="cd01775">
    <property type="entry name" value="RA_PHLPP_like"/>
    <property type="match status" value="1"/>
</dbReference>
<dbReference type="SUPFAM" id="SSF55073">
    <property type="entry name" value="Nucleotide cyclase"/>
    <property type="match status" value="1"/>
</dbReference>
<dbReference type="SMART" id="SM00044">
    <property type="entry name" value="CYCc"/>
    <property type="match status" value="1"/>
</dbReference>